<evidence type="ECO:0000313" key="1">
    <source>
        <dbReference type="EMBL" id="MBL1375796.1"/>
    </source>
</evidence>
<dbReference type="EMBL" id="JAERTZ010000001">
    <property type="protein sequence ID" value="MBL1375796.1"/>
    <property type="molecule type" value="Genomic_DNA"/>
</dbReference>
<keyword evidence="2" id="KW-1185">Reference proteome</keyword>
<dbReference type="RefSeq" id="WP_202081749.1">
    <property type="nucleotide sequence ID" value="NZ_JAERTZ010000001.1"/>
</dbReference>
<gene>
    <name evidence="1" type="ORF">JKV55_00405</name>
</gene>
<dbReference type="PANTHER" id="PTHR30441">
    <property type="entry name" value="DUF748 DOMAIN-CONTAINING PROTEIN"/>
    <property type="match status" value="1"/>
</dbReference>
<sequence length="678" mass="76561">MRKLARKLLLALLLLGAAGWLLLSFFDANQLKKPVLGWLNEHTELDIAIGRLEFNPLHPYKLLAEDVRLGDWFQARQLYLELARLSPLAGHTRIAVLDVIDGQIRLDRATELAALPDNLANITVDELNTKNLTLAWDGWEAQGANLKLNGWQPRRNGDWRWWSDMTLSGQVRQLSHPWLEMSRINLEGRVHRRQLQLDTLRSRLFDGLFEASLSLDPASRELTLNEPRFSHNKLQFSQAPELPEGWTLLLNRASLQDLSITSPWLTANGIDGSLRYLEWQPGALPEARGDWQADEAVLDWLRLDAHQGQLLSNRERLGLSLRGKAYQGSLEAELGWFPQQGRLDIDNLQLLGSKLEWLPDLHWPVPDIRIHKLNLNQAELLSADPELPLSLHGGQLFITDLAWSTEQWRPLSDQARLEGGWNELAYDSLISRRSSFSARLDDTRLLLDELSGEFLEGSVRLSGNLGLYPPHRGRLQLEAEHLALRRLSSWLRAERSFSGTLSMSATLAGEPKRPPSWEGNLALEGSDVFIERLGLDNWLKARLGEDYSRPRQVDPLLAALDLESSDAFIYKTELKGPVAQGQWQLDGSAVQSVRHLLALRGSLDLAGGWDLELGAINDQGCRELAIRLEDSWRAPKLRLHQPALDTPCPPWYRGPVPYPAAGLPGRLIEAVRNLPKEP</sequence>
<dbReference type="InterPro" id="IPR052894">
    <property type="entry name" value="AsmA-related"/>
</dbReference>
<protein>
    <recommendedName>
        <fullName evidence="3">AsmA-like C-terminal domain-containing protein</fullName>
    </recommendedName>
</protein>
<proteinExistence type="predicted"/>
<evidence type="ECO:0000313" key="2">
    <source>
        <dbReference type="Proteomes" id="UP000638570"/>
    </source>
</evidence>
<evidence type="ECO:0008006" key="3">
    <source>
        <dbReference type="Google" id="ProtNLM"/>
    </source>
</evidence>
<comment type="caution">
    <text evidence="1">The sequence shown here is derived from an EMBL/GenBank/DDBJ whole genome shotgun (WGS) entry which is preliminary data.</text>
</comment>
<reference evidence="2" key="1">
    <citation type="submission" date="2021-01" db="EMBL/GenBank/DDBJ databases">
        <title>Genome public.</title>
        <authorList>
            <person name="Liu C."/>
            <person name="Sun Q."/>
        </authorList>
    </citation>
    <scope>NUCLEOTIDE SEQUENCE [LARGE SCALE GENOMIC DNA]</scope>
    <source>
        <strain evidence="2">CGMCC 1.18722</strain>
    </source>
</reference>
<dbReference type="PANTHER" id="PTHR30441:SF8">
    <property type="entry name" value="DUF748 DOMAIN-CONTAINING PROTEIN"/>
    <property type="match status" value="1"/>
</dbReference>
<dbReference type="Proteomes" id="UP000638570">
    <property type="component" value="Unassembled WGS sequence"/>
</dbReference>
<organism evidence="1 2">
    <name type="scientific">Zobellella iuensis</name>
    <dbReference type="NCBI Taxonomy" id="2803811"/>
    <lineage>
        <taxon>Bacteria</taxon>
        <taxon>Pseudomonadati</taxon>
        <taxon>Pseudomonadota</taxon>
        <taxon>Gammaproteobacteria</taxon>
        <taxon>Aeromonadales</taxon>
        <taxon>Aeromonadaceae</taxon>
        <taxon>Zobellella</taxon>
    </lineage>
</organism>
<name>A0ABS1QMT7_9GAMM</name>
<accession>A0ABS1QMT7</accession>